<organism evidence="2 3">
    <name type="scientific">Pleurodeles waltl</name>
    <name type="common">Iberian ribbed newt</name>
    <dbReference type="NCBI Taxonomy" id="8319"/>
    <lineage>
        <taxon>Eukaryota</taxon>
        <taxon>Metazoa</taxon>
        <taxon>Chordata</taxon>
        <taxon>Craniata</taxon>
        <taxon>Vertebrata</taxon>
        <taxon>Euteleostomi</taxon>
        <taxon>Amphibia</taxon>
        <taxon>Batrachia</taxon>
        <taxon>Caudata</taxon>
        <taxon>Salamandroidea</taxon>
        <taxon>Salamandridae</taxon>
        <taxon>Pleurodelinae</taxon>
        <taxon>Pleurodeles</taxon>
    </lineage>
</organism>
<evidence type="ECO:0000256" key="1">
    <source>
        <dbReference type="SAM" id="MobiDB-lite"/>
    </source>
</evidence>
<evidence type="ECO:0000313" key="2">
    <source>
        <dbReference type="EMBL" id="KAJ1128130.1"/>
    </source>
</evidence>
<dbReference type="Proteomes" id="UP001066276">
    <property type="component" value="Chromosome 7"/>
</dbReference>
<dbReference type="EMBL" id="JANPWB010000011">
    <property type="protein sequence ID" value="KAJ1128130.1"/>
    <property type="molecule type" value="Genomic_DNA"/>
</dbReference>
<proteinExistence type="predicted"/>
<feature type="region of interest" description="Disordered" evidence="1">
    <location>
        <begin position="1"/>
        <end position="106"/>
    </location>
</feature>
<sequence>MTAPGTFPDRKQVIQKETTRRPMKTRFSMKAGFSNPLRLHWGRRQIPQSPLRERETPAIATEQQGEDHTGARTPEERTTRGYPDARWDEQEAAKSTDRPCSRKSVA</sequence>
<feature type="compositionally biased region" description="Basic and acidic residues" evidence="1">
    <location>
        <begin position="65"/>
        <end position="100"/>
    </location>
</feature>
<feature type="compositionally biased region" description="Basic and acidic residues" evidence="1">
    <location>
        <begin position="8"/>
        <end position="20"/>
    </location>
</feature>
<dbReference type="AlphaFoldDB" id="A0AAV7PJ15"/>
<gene>
    <name evidence="2" type="ORF">NDU88_006509</name>
</gene>
<reference evidence="2" key="1">
    <citation type="journal article" date="2022" name="bioRxiv">
        <title>Sequencing and chromosome-scale assembly of the giantPleurodeles waltlgenome.</title>
        <authorList>
            <person name="Brown T."/>
            <person name="Elewa A."/>
            <person name="Iarovenko S."/>
            <person name="Subramanian E."/>
            <person name="Araus A.J."/>
            <person name="Petzold A."/>
            <person name="Susuki M."/>
            <person name="Suzuki K.-i.T."/>
            <person name="Hayashi T."/>
            <person name="Toyoda A."/>
            <person name="Oliveira C."/>
            <person name="Osipova E."/>
            <person name="Leigh N.D."/>
            <person name="Simon A."/>
            <person name="Yun M.H."/>
        </authorList>
    </citation>
    <scope>NUCLEOTIDE SEQUENCE</scope>
    <source>
        <strain evidence="2">20211129_DDA</strain>
        <tissue evidence="2">Liver</tissue>
    </source>
</reference>
<name>A0AAV7PJ15_PLEWA</name>
<accession>A0AAV7PJ15</accession>
<protein>
    <submittedName>
        <fullName evidence="2">Uncharacterized protein</fullName>
    </submittedName>
</protein>
<keyword evidence="3" id="KW-1185">Reference proteome</keyword>
<evidence type="ECO:0000313" key="3">
    <source>
        <dbReference type="Proteomes" id="UP001066276"/>
    </source>
</evidence>
<comment type="caution">
    <text evidence="2">The sequence shown here is derived from an EMBL/GenBank/DDBJ whole genome shotgun (WGS) entry which is preliminary data.</text>
</comment>